<name>A0A7S2K6Z1_9STRA</name>
<evidence type="ECO:0000313" key="2">
    <source>
        <dbReference type="EMBL" id="CAD9566183.1"/>
    </source>
</evidence>
<dbReference type="AlphaFoldDB" id="A0A7S2K6Z1"/>
<dbReference type="EMBL" id="HBGY01008488">
    <property type="protein sequence ID" value="CAD9566183.1"/>
    <property type="molecule type" value="Transcribed_RNA"/>
</dbReference>
<feature type="region of interest" description="Disordered" evidence="1">
    <location>
        <begin position="227"/>
        <end position="268"/>
    </location>
</feature>
<organism evidence="2">
    <name type="scientific">Leptocylindrus danicus</name>
    <dbReference type="NCBI Taxonomy" id="163516"/>
    <lineage>
        <taxon>Eukaryota</taxon>
        <taxon>Sar</taxon>
        <taxon>Stramenopiles</taxon>
        <taxon>Ochrophyta</taxon>
        <taxon>Bacillariophyta</taxon>
        <taxon>Coscinodiscophyceae</taxon>
        <taxon>Chaetocerotophycidae</taxon>
        <taxon>Leptocylindrales</taxon>
        <taxon>Leptocylindraceae</taxon>
        <taxon>Leptocylindrus</taxon>
    </lineage>
</organism>
<accession>A0A7S2K6Z1</accession>
<proteinExistence type="predicted"/>
<sequence>MHPSQQQSPLERHQSPPVIIETMESLNISSHPVPIPNAGRQEQHSSPHAHRGMLPVGVAQSMPVPRAPFLRAKKDAREKLSRIPSLILTEAAIVEDDTTSLLGSSLLNGNRSGSHFDYVARSMPTYMHHSINSSGPSSFLDKWSQHGREPLDGMVSGECSNSSLHDQDACSPYQDADSKPLSTSLTVFNVLERSARTGESLGVSLSAREVESMLESKAKMEMMDYAISGGMGSSPSFNQDDELPSDGFDRGGGLQEDDDGGEPFAFEL</sequence>
<reference evidence="2" key="1">
    <citation type="submission" date="2021-01" db="EMBL/GenBank/DDBJ databases">
        <authorList>
            <person name="Corre E."/>
            <person name="Pelletier E."/>
            <person name="Niang G."/>
            <person name="Scheremetjew M."/>
            <person name="Finn R."/>
            <person name="Kale V."/>
            <person name="Holt S."/>
            <person name="Cochrane G."/>
            <person name="Meng A."/>
            <person name="Brown T."/>
            <person name="Cohen L."/>
        </authorList>
    </citation>
    <scope>NUCLEOTIDE SEQUENCE</scope>
    <source>
        <strain evidence="2">B650</strain>
    </source>
</reference>
<protein>
    <submittedName>
        <fullName evidence="2">Uncharacterized protein</fullName>
    </submittedName>
</protein>
<evidence type="ECO:0000256" key="1">
    <source>
        <dbReference type="SAM" id="MobiDB-lite"/>
    </source>
</evidence>
<gene>
    <name evidence="2" type="ORF">LDAN0321_LOCUS5337</name>
</gene>